<evidence type="ECO:0000256" key="3">
    <source>
        <dbReference type="ARBA" id="ARBA00022989"/>
    </source>
</evidence>
<feature type="transmembrane region" description="Helical" evidence="5">
    <location>
        <begin position="26"/>
        <end position="48"/>
    </location>
</feature>
<reference evidence="6" key="1">
    <citation type="submission" date="2021-01" db="EMBL/GenBank/DDBJ databases">
        <authorList>
            <person name="Corre E."/>
            <person name="Pelletier E."/>
            <person name="Niang G."/>
            <person name="Scheremetjew M."/>
            <person name="Finn R."/>
            <person name="Kale V."/>
            <person name="Holt S."/>
            <person name="Cochrane G."/>
            <person name="Meng A."/>
            <person name="Brown T."/>
            <person name="Cohen L."/>
        </authorList>
    </citation>
    <scope>NUCLEOTIDE SEQUENCE</scope>
    <source>
        <strain evidence="6">CCCM811</strain>
    </source>
</reference>
<feature type="transmembrane region" description="Helical" evidence="5">
    <location>
        <begin position="140"/>
        <end position="160"/>
    </location>
</feature>
<gene>
    <name evidence="6" type="ORF">LGLO00237_LOCUS22173</name>
</gene>
<proteinExistence type="predicted"/>
<organism evidence="6">
    <name type="scientific">Lotharella globosa</name>
    <dbReference type="NCBI Taxonomy" id="91324"/>
    <lineage>
        <taxon>Eukaryota</taxon>
        <taxon>Sar</taxon>
        <taxon>Rhizaria</taxon>
        <taxon>Cercozoa</taxon>
        <taxon>Chlorarachniophyceae</taxon>
        <taxon>Lotharella</taxon>
    </lineage>
</organism>
<evidence type="ECO:0000313" key="6">
    <source>
        <dbReference type="EMBL" id="CAE0670535.1"/>
    </source>
</evidence>
<feature type="transmembrane region" description="Helical" evidence="5">
    <location>
        <begin position="113"/>
        <end position="134"/>
    </location>
</feature>
<dbReference type="Pfam" id="PF04193">
    <property type="entry name" value="PQ-loop"/>
    <property type="match status" value="2"/>
</dbReference>
<dbReference type="InterPro" id="IPR051415">
    <property type="entry name" value="LAAT-1"/>
</dbReference>
<evidence type="ECO:0000256" key="5">
    <source>
        <dbReference type="SAM" id="Phobius"/>
    </source>
</evidence>
<keyword evidence="2 5" id="KW-0812">Transmembrane</keyword>
<dbReference type="EMBL" id="HBIV01031085">
    <property type="protein sequence ID" value="CAE0670535.1"/>
    <property type="molecule type" value="Transcribed_RNA"/>
</dbReference>
<dbReference type="GO" id="GO:0015174">
    <property type="term" value="F:basic amino acid transmembrane transporter activity"/>
    <property type="evidence" value="ECO:0007669"/>
    <property type="project" value="UniProtKB-ARBA"/>
</dbReference>
<name>A0A7S3Z3G6_9EUKA</name>
<keyword evidence="4 5" id="KW-0472">Membrane</keyword>
<dbReference type="PANTHER" id="PTHR16201">
    <property type="entry name" value="SEVEN TRANSMEMBRANE PROTEIN 1-RELATED"/>
    <property type="match status" value="1"/>
</dbReference>
<accession>A0A7S3Z3G6</accession>
<feature type="transmembrane region" description="Helical" evidence="5">
    <location>
        <begin position="82"/>
        <end position="101"/>
    </location>
</feature>
<evidence type="ECO:0000256" key="1">
    <source>
        <dbReference type="ARBA" id="ARBA00004141"/>
    </source>
</evidence>
<dbReference type="InterPro" id="IPR006603">
    <property type="entry name" value="PQ-loop_rpt"/>
</dbReference>
<keyword evidence="3 5" id="KW-1133">Transmembrane helix</keyword>
<dbReference type="AlphaFoldDB" id="A0A7S3Z3G6"/>
<dbReference type="GO" id="GO:0098852">
    <property type="term" value="C:lytic vacuole membrane"/>
    <property type="evidence" value="ECO:0007669"/>
    <property type="project" value="UniProtKB-ARBA"/>
</dbReference>
<feature type="transmembrane region" description="Helical" evidence="5">
    <location>
        <begin position="253"/>
        <end position="275"/>
    </location>
</feature>
<sequence length="386" mass="43009">MMDDLRLTPQALDGNGNLKIWTPPRLGFVISVGVFLPAITLYVCSLLAPLHCEERDGLEPLWFYENYLSACVYTWRDIMNFGIGYICMCFWSLCLAPQIIVNHVLGRADDQSILFYLLWVAGDVTNLLGCVIGRQLPTQIGVAVIYLVLTLMLLVQYLYYNCIRGDDKQEHDYVVGSRTPILSPLPSILSPRSEHRKAVLNSSSALKQMRGPDLRSTSEESYTEYGGIELKEQADEEGTLCTRILGIVLDEKLNAAIIIMSFMIIVGLCTIPGILDQHEVAFVSGWAMTIYYTISRIPQIILIITTQTVSGLSPIMFVMTSLGNITYILQILVADLSPKALYDAIPWLVQAILCIGQDLAVLILYSCFAHKAEVPQGVMSAFDEYS</sequence>
<evidence type="ECO:0000256" key="2">
    <source>
        <dbReference type="ARBA" id="ARBA00022692"/>
    </source>
</evidence>
<feature type="transmembrane region" description="Helical" evidence="5">
    <location>
        <begin position="315"/>
        <end position="333"/>
    </location>
</feature>
<dbReference type="SMART" id="SM00679">
    <property type="entry name" value="CTNS"/>
    <property type="match status" value="2"/>
</dbReference>
<feature type="transmembrane region" description="Helical" evidence="5">
    <location>
        <begin position="345"/>
        <end position="365"/>
    </location>
</feature>
<feature type="transmembrane region" description="Helical" evidence="5">
    <location>
        <begin position="281"/>
        <end position="303"/>
    </location>
</feature>
<dbReference type="Gene3D" id="1.20.1280.290">
    <property type="match status" value="2"/>
</dbReference>
<dbReference type="FunFam" id="1.20.1280.290:FF:000009">
    <property type="entry name" value="PQ loop repeat family protein"/>
    <property type="match status" value="1"/>
</dbReference>
<comment type="subcellular location">
    <subcellularLocation>
        <location evidence="1">Membrane</location>
        <topology evidence="1">Multi-pass membrane protein</topology>
    </subcellularLocation>
</comment>
<evidence type="ECO:0000256" key="4">
    <source>
        <dbReference type="ARBA" id="ARBA00023136"/>
    </source>
</evidence>
<protein>
    <submittedName>
        <fullName evidence="6">Uncharacterized protein</fullName>
    </submittedName>
</protein>